<evidence type="ECO:0000256" key="3">
    <source>
        <dbReference type="ARBA" id="ARBA00048461"/>
    </source>
</evidence>
<dbReference type="PANTHER" id="PTHR35560:SF3">
    <property type="entry name" value="PEPTIDASE S9 PROLYL OLIGOPEPTIDASE CATALYTIC DOMAIN-CONTAINING PROTEIN"/>
    <property type="match status" value="1"/>
</dbReference>
<dbReference type="GO" id="GO:0061928">
    <property type="term" value="F:glutathione specific gamma-glutamylcyclotransferase activity"/>
    <property type="evidence" value="ECO:0007669"/>
    <property type="project" value="InterPro"/>
</dbReference>
<sequence length="604" mass="67839">MRLRKLCEVLPHLRDLPSCAERPPGSFDVFGYGSIIFKPPPHVISYTTGYIRGFVRRFALHSEDHRGTPERPGRVVTLVSADHWRSLPGADEAPEGDIVWGISYTIDPAYADEVRAYLDNREKIGYAPEWAPILGYHGTSKQPQVLVPEALVYVGLPDNEAFVGPQPLDELAERIHTCHGPSGPNDEYLLRLAEAAEKTESVSYDMQYSNSTQEEIAKQSEDDPIGAANRVVKMPHIGEPGHKTFAKAKYGVVHPGDRSSHHQVPWFDKGEFPFTQPDGSARDSRGALKHVPKSSNGFVLKDNLKLSGDAVQPYYITEDYNADDVKRAIIVIPGMPRDSWKWTTLMQNAFRYVYTNKKYGMKKKDTIIVSPLALIKEDMEAGAVDNDSWAVYKNSFWSAGGHTISPKLKNPVSYFTMLDKLVDMLLDKSKFPNIDKVVIAGHSLGAQAVQRYSVVRKYNKDQEDSLLWWIGNPGSWVWLTDKRPTYWPKCPDLMNTWPYGLNESALPDYNKNANAGDLVNNFRGRTVQIALALDDNGAGNTHCQAYYQGANHLDRGTHFVKTLSNMDGGFPSTFEVNYVAHVAHQDYPMFASFRSLDFIFGKDF</sequence>
<protein>
    <recommendedName>
        <fullName evidence="6">Gamma-glutamylcyclotransferase</fullName>
    </recommendedName>
</protein>
<dbReference type="AlphaFoldDB" id="A0AAF0E1P7"/>
<dbReference type="EMBL" id="CP119908">
    <property type="protein sequence ID" value="WFD17817.1"/>
    <property type="molecule type" value="Genomic_DNA"/>
</dbReference>
<evidence type="ECO:0008006" key="6">
    <source>
        <dbReference type="Google" id="ProtNLM"/>
    </source>
</evidence>
<dbReference type="Gene3D" id="3.10.490.10">
    <property type="entry name" value="Gamma-glutamyl cyclotransferase-like"/>
    <property type="match status" value="1"/>
</dbReference>
<evidence type="ECO:0000256" key="1">
    <source>
        <dbReference type="ARBA" id="ARBA00023239"/>
    </source>
</evidence>
<dbReference type="Gene3D" id="3.40.50.1820">
    <property type="entry name" value="alpha/beta hydrolase"/>
    <property type="match status" value="1"/>
</dbReference>
<dbReference type="PANTHER" id="PTHR35560">
    <property type="entry name" value="BLL0132 PROTEIN"/>
    <property type="match status" value="1"/>
</dbReference>
<keyword evidence="1" id="KW-0456">Lyase</keyword>
<evidence type="ECO:0000313" key="5">
    <source>
        <dbReference type="Proteomes" id="UP001220961"/>
    </source>
</evidence>
<name>A0AAF0E1P7_9BASI</name>
<dbReference type="InterPro" id="IPR013024">
    <property type="entry name" value="GGCT-like"/>
</dbReference>
<accession>A0AAF0E1P7</accession>
<dbReference type="Proteomes" id="UP001220961">
    <property type="component" value="Chromosome 1"/>
</dbReference>
<dbReference type="Pfam" id="PF04752">
    <property type="entry name" value="ChaC"/>
    <property type="match status" value="1"/>
</dbReference>
<keyword evidence="5" id="KW-1185">Reference proteome</keyword>
<comment type="catalytic activity">
    <reaction evidence="2">
        <text>a diacylglycerol + H2O = a monoacylglycerol + a fatty acid + H(+)</text>
        <dbReference type="Rhea" id="RHEA:32731"/>
        <dbReference type="ChEBI" id="CHEBI:15377"/>
        <dbReference type="ChEBI" id="CHEBI:15378"/>
        <dbReference type="ChEBI" id="CHEBI:17408"/>
        <dbReference type="ChEBI" id="CHEBI:18035"/>
        <dbReference type="ChEBI" id="CHEBI:28868"/>
    </reaction>
</comment>
<evidence type="ECO:0000313" key="4">
    <source>
        <dbReference type="EMBL" id="WFD17817.1"/>
    </source>
</evidence>
<organism evidence="4 5">
    <name type="scientific">Malassezia caprae</name>
    <dbReference type="NCBI Taxonomy" id="1381934"/>
    <lineage>
        <taxon>Eukaryota</taxon>
        <taxon>Fungi</taxon>
        <taxon>Dikarya</taxon>
        <taxon>Basidiomycota</taxon>
        <taxon>Ustilaginomycotina</taxon>
        <taxon>Malasseziomycetes</taxon>
        <taxon>Malasseziales</taxon>
        <taxon>Malasseziaceae</taxon>
        <taxon>Malassezia</taxon>
    </lineage>
</organism>
<dbReference type="CDD" id="cd06661">
    <property type="entry name" value="GGCT_like"/>
    <property type="match status" value="1"/>
</dbReference>
<dbReference type="SUPFAM" id="SSF53474">
    <property type="entry name" value="alpha/beta-Hydrolases"/>
    <property type="match status" value="1"/>
</dbReference>
<dbReference type="GO" id="GO:0006751">
    <property type="term" value="P:glutathione catabolic process"/>
    <property type="evidence" value="ECO:0007669"/>
    <property type="project" value="InterPro"/>
</dbReference>
<dbReference type="InterPro" id="IPR029058">
    <property type="entry name" value="AB_hydrolase_fold"/>
</dbReference>
<dbReference type="InterPro" id="IPR006840">
    <property type="entry name" value="ChaC"/>
</dbReference>
<evidence type="ECO:0000256" key="2">
    <source>
        <dbReference type="ARBA" id="ARBA00047591"/>
    </source>
</evidence>
<proteinExistence type="predicted"/>
<gene>
    <name evidence="4" type="ORF">MCAP1_000026</name>
</gene>
<reference evidence="4" key="1">
    <citation type="submission" date="2023-03" db="EMBL/GenBank/DDBJ databases">
        <title>Mating type loci evolution in Malassezia.</title>
        <authorList>
            <person name="Coelho M.A."/>
        </authorList>
    </citation>
    <scope>NUCLEOTIDE SEQUENCE</scope>
    <source>
        <strain evidence="4">CBS 10434</strain>
    </source>
</reference>
<comment type="catalytic activity">
    <reaction evidence="3">
        <text>a monoacylglycerol + H2O = glycerol + a fatty acid + H(+)</text>
        <dbReference type="Rhea" id="RHEA:15245"/>
        <dbReference type="ChEBI" id="CHEBI:15377"/>
        <dbReference type="ChEBI" id="CHEBI:15378"/>
        <dbReference type="ChEBI" id="CHEBI:17408"/>
        <dbReference type="ChEBI" id="CHEBI:17754"/>
        <dbReference type="ChEBI" id="CHEBI:28868"/>
    </reaction>
</comment>